<evidence type="ECO:0000259" key="2">
    <source>
        <dbReference type="Pfam" id="PF00441"/>
    </source>
</evidence>
<feature type="domain" description="Acyl-CoA dehydrogenase/oxidase C-terminal" evidence="2">
    <location>
        <begin position="8"/>
        <end position="109"/>
    </location>
</feature>
<dbReference type="GO" id="GO:0003995">
    <property type="term" value="F:acyl-CoA dehydrogenase activity"/>
    <property type="evidence" value="ECO:0007669"/>
    <property type="project" value="TreeGrafter"/>
</dbReference>
<dbReference type="InterPro" id="IPR036250">
    <property type="entry name" value="AcylCo_DH-like_C"/>
</dbReference>
<proteinExistence type="predicted"/>
<organism evidence="4 5">
    <name type="scientific">Paramuricea clavata</name>
    <name type="common">Red gorgonian</name>
    <name type="synonym">Violescent sea-whip</name>
    <dbReference type="NCBI Taxonomy" id="317549"/>
    <lineage>
        <taxon>Eukaryota</taxon>
        <taxon>Metazoa</taxon>
        <taxon>Cnidaria</taxon>
        <taxon>Anthozoa</taxon>
        <taxon>Octocorallia</taxon>
        <taxon>Malacalcyonacea</taxon>
        <taxon>Plexauridae</taxon>
        <taxon>Paramuricea</taxon>
    </lineage>
</organism>
<dbReference type="PANTHER" id="PTHR42707">
    <property type="entry name" value="ACYL-COA DEHYDROGENASE"/>
    <property type="match status" value="1"/>
</dbReference>
<feature type="domain" description="Acyl-CoA dehydrogenase 11-like C-terminal" evidence="3">
    <location>
        <begin position="116"/>
        <end position="236"/>
    </location>
</feature>
<dbReference type="EMBL" id="CACRXK020004233">
    <property type="protein sequence ID" value="CAB4002014.1"/>
    <property type="molecule type" value="Genomic_DNA"/>
</dbReference>
<accession>A0A6S7HAN0</accession>
<dbReference type="InterPro" id="IPR009075">
    <property type="entry name" value="AcylCo_DH/oxidase_C"/>
</dbReference>
<dbReference type="PANTHER" id="PTHR42707:SF2">
    <property type="entry name" value="ACD11 DEHYDROGENASE"/>
    <property type="match status" value="1"/>
</dbReference>
<dbReference type="InterPro" id="IPR052904">
    <property type="entry name" value="Acyl-CoA_dehydrogenase-like"/>
</dbReference>
<protein>
    <submittedName>
        <fullName evidence="4">Acyl- dehydrogenase family member 11-like</fullName>
    </submittedName>
</protein>
<dbReference type="OrthoDB" id="5811916at2759"/>
<evidence type="ECO:0000256" key="1">
    <source>
        <dbReference type="ARBA" id="ARBA00022630"/>
    </source>
</evidence>
<keyword evidence="1" id="KW-0285">Flavoprotein</keyword>
<dbReference type="Pfam" id="PF22217">
    <property type="entry name" value="ACDH-11_C"/>
    <property type="match status" value="1"/>
</dbReference>
<dbReference type="SUPFAM" id="SSF47203">
    <property type="entry name" value="Acyl-CoA dehydrogenase C-terminal domain-like"/>
    <property type="match status" value="1"/>
</dbReference>
<comment type="caution">
    <text evidence="4">The sequence shown here is derived from an EMBL/GenBank/DDBJ whole genome shotgun (WGS) entry which is preliminary data.</text>
</comment>
<gene>
    <name evidence="4" type="ORF">PACLA_8A048480</name>
</gene>
<sequence>LCAMNIILSMEVETRASMSLVLELARLLGLQENGKASENDELVFRLLTPITKLYTAKQAVSVISEGLECFGGQGYIEDTGLPGLLRDAQVLPIWEGTTNILSLDVLRAITKTEGRVILAFRDAVMKKISHAREQSRSDLVSVCDVLEKGLGEILEFLQHAAKEGPEYLEIPARDLAYSLARVYAGALLIEHASWSEACHSDVAVAKRWCSQNLSPVFRCHTLGAYTSGESSLDYEITMKGHPQFE</sequence>
<keyword evidence="5" id="KW-1185">Reference proteome</keyword>
<evidence type="ECO:0000259" key="3">
    <source>
        <dbReference type="Pfam" id="PF22217"/>
    </source>
</evidence>
<dbReference type="Pfam" id="PF00441">
    <property type="entry name" value="Acyl-CoA_dh_1"/>
    <property type="match status" value="1"/>
</dbReference>
<dbReference type="AlphaFoldDB" id="A0A6S7HAN0"/>
<feature type="non-terminal residue" evidence="4">
    <location>
        <position position="245"/>
    </location>
</feature>
<reference evidence="4" key="1">
    <citation type="submission" date="2020-04" db="EMBL/GenBank/DDBJ databases">
        <authorList>
            <person name="Alioto T."/>
            <person name="Alioto T."/>
            <person name="Gomez Garrido J."/>
        </authorList>
    </citation>
    <scope>NUCLEOTIDE SEQUENCE</scope>
    <source>
        <strain evidence="4">A484AB</strain>
    </source>
</reference>
<name>A0A6S7HAN0_PARCT</name>
<evidence type="ECO:0000313" key="4">
    <source>
        <dbReference type="EMBL" id="CAB4002014.1"/>
    </source>
</evidence>
<dbReference type="Proteomes" id="UP001152795">
    <property type="component" value="Unassembled WGS sequence"/>
</dbReference>
<dbReference type="InterPro" id="IPR053998">
    <property type="entry name" value="ACDH-11_C"/>
</dbReference>
<evidence type="ECO:0000313" key="5">
    <source>
        <dbReference type="Proteomes" id="UP001152795"/>
    </source>
</evidence>
<dbReference type="Gene3D" id="1.20.140.10">
    <property type="entry name" value="Butyryl-CoA Dehydrogenase, subunit A, domain 3"/>
    <property type="match status" value="1"/>
</dbReference>